<keyword evidence="5" id="KW-0479">Metal-binding</keyword>
<gene>
    <name evidence="7" type="ORF">SAE02_00790</name>
</gene>
<dbReference type="GO" id="GO:0016811">
    <property type="term" value="F:hydrolase activity, acting on carbon-nitrogen (but not peptide) bonds, in linear amides"/>
    <property type="evidence" value="ECO:0007669"/>
    <property type="project" value="InterPro"/>
</dbReference>
<accession>A0A512DHH1</accession>
<evidence type="ECO:0000313" key="7">
    <source>
        <dbReference type="EMBL" id="GEO35931.1"/>
    </source>
</evidence>
<dbReference type="Proteomes" id="UP000321523">
    <property type="component" value="Unassembled WGS sequence"/>
</dbReference>
<reference evidence="7 8" key="1">
    <citation type="submission" date="2019-07" db="EMBL/GenBank/DDBJ databases">
        <title>Whole genome shotgun sequence of Skermanella aerolata NBRC 106429.</title>
        <authorList>
            <person name="Hosoyama A."/>
            <person name="Uohara A."/>
            <person name="Ohji S."/>
            <person name="Ichikawa N."/>
        </authorList>
    </citation>
    <scope>NUCLEOTIDE SEQUENCE [LARGE SCALE GENOMIC DNA]</scope>
    <source>
        <strain evidence="7 8">NBRC 106429</strain>
    </source>
</reference>
<dbReference type="RefSeq" id="WP_147039953.1">
    <property type="nucleotide sequence ID" value="NZ_BJYZ01000001.1"/>
</dbReference>
<dbReference type="InterPro" id="IPR029055">
    <property type="entry name" value="Ntn_hydrolases_N"/>
</dbReference>
<comment type="similarity">
    <text evidence="1">Belongs to the peptidase S45 family.</text>
</comment>
<feature type="binding site" evidence="5">
    <location>
        <position position="180"/>
    </location>
    <ligand>
        <name>Ca(2+)</name>
        <dbReference type="ChEBI" id="CHEBI:29108"/>
    </ligand>
</feature>
<keyword evidence="5" id="KW-0106">Calcium</keyword>
<dbReference type="EMBL" id="BJYZ01000001">
    <property type="protein sequence ID" value="GEO35931.1"/>
    <property type="molecule type" value="Genomic_DNA"/>
</dbReference>
<dbReference type="PANTHER" id="PTHR34218:SF4">
    <property type="entry name" value="ACYL-HOMOSERINE LACTONE ACYLASE QUIP"/>
    <property type="match status" value="1"/>
</dbReference>
<comment type="caution">
    <text evidence="7">The sequence shown here is derived from an EMBL/GenBank/DDBJ whole genome shotgun (WGS) entry which is preliminary data.</text>
</comment>
<evidence type="ECO:0000313" key="8">
    <source>
        <dbReference type="Proteomes" id="UP000321523"/>
    </source>
</evidence>
<dbReference type="Gene3D" id="3.60.20.10">
    <property type="entry name" value="Glutamine Phosphoribosylpyrophosphate, subunit 1, domain 1"/>
    <property type="match status" value="1"/>
</dbReference>
<evidence type="ECO:0000256" key="3">
    <source>
        <dbReference type="ARBA" id="ARBA00023145"/>
    </source>
</evidence>
<dbReference type="AlphaFoldDB" id="A0A512DHH1"/>
<evidence type="ECO:0000256" key="4">
    <source>
        <dbReference type="PIRSR" id="PIRSR001227-1"/>
    </source>
</evidence>
<name>A0A512DHH1_9PROT</name>
<dbReference type="Gene3D" id="1.10.439.10">
    <property type="entry name" value="Penicillin Amidohydrolase, domain 1"/>
    <property type="match status" value="1"/>
</dbReference>
<dbReference type="Pfam" id="PF01804">
    <property type="entry name" value="Penicil_amidase"/>
    <property type="match status" value="1"/>
</dbReference>
<dbReference type="GO" id="GO:0046872">
    <property type="term" value="F:metal ion binding"/>
    <property type="evidence" value="ECO:0007669"/>
    <property type="project" value="UniProtKB-KW"/>
</dbReference>
<keyword evidence="3" id="KW-0865">Zymogen</keyword>
<feature type="chain" id="PRO_5022003826" evidence="6">
    <location>
        <begin position="23"/>
        <end position="805"/>
    </location>
</feature>
<dbReference type="InterPro" id="IPR023343">
    <property type="entry name" value="Penicillin_amidase_dom1"/>
</dbReference>
<keyword evidence="6" id="KW-0732">Signal</keyword>
<dbReference type="OrthoDB" id="9760084at2"/>
<feature type="binding site" evidence="5">
    <location>
        <position position="338"/>
    </location>
    <ligand>
        <name>Ca(2+)</name>
        <dbReference type="ChEBI" id="CHEBI:29108"/>
    </ligand>
</feature>
<evidence type="ECO:0000256" key="6">
    <source>
        <dbReference type="SAM" id="SignalP"/>
    </source>
</evidence>
<organism evidence="7 8">
    <name type="scientific">Skermanella aerolata</name>
    <dbReference type="NCBI Taxonomy" id="393310"/>
    <lineage>
        <taxon>Bacteria</taxon>
        <taxon>Pseudomonadati</taxon>
        <taxon>Pseudomonadota</taxon>
        <taxon>Alphaproteobacteria</taxon>
        <taxon>Rhodospirillales</taxon>
        <taxon>Azospirillaceae</taxon>
        <taxon>Skermanella</taxon>
    </lineage>
</organism>
<dbReference type="SUPFAM" id="SSF56235">
    <property type="entry name" value="N-terminal nucleophile aminohydrolases (Ntn hydrolases)"/>
    <property type="match status" value="1"/>
</dbReference>
<dbReference type="GO" id="GO:0017000">
    <property type="term" value="P:antibiotic biosynthetic process"/>
    <property type="evidence" value="ECO:0007669"/>
    <property type="project" value="InterPro"/>
</dbReference>
<dbReference type="PIRSF" id="PIRSF001227">
    <property type="entry name" value="Pen_acylase"/>
    <property type="match status" value="1"/>
</dbReference>
<feature type="binding site" evidence="5">
    <location>
        <position position="335"/>
    </location>
    <ligand>
        <name>Ca(2+)</name>
        <dbReference type="ChEBI" id="CHEBI:29108"/>
    </ligand>
</feature>
<protein>
    <submittedName>
        <fullName evidence="7">Penicillin amidase</fullName>
    </submittedName>
</protein>
<proteinExistence type="inferred from homology"/>
<evidence type="ECO:0000256" key="5">
    <source>
        <dbReference type="PIRSR" id="PIRSR001227-2"/>
    </source>
</evidence>
<dbReference type="InterPro" id="IPR014395">
    <property type="entry name" value="Pen/GL7ACA/AHL_acylase"/>
</dbReference>
<evidence type="ECO:0000256" key="2">
    <source>
        <dbReference type="ARBA" id="ARBA00022801"/>
    </source>
</evidence>
<dbReference type="Gene3D" id="1.10.1400.10">
    <property type="match status" value="1"/>
</dbReference>
<dbReference type="InterPro" id="IPR043146">
    <property type="entry name" value="Penicillin_amidase_N_B-knob"/>
</dbReference>
<dbReference type="InterPro" id="IPR002692">
    <property type="entry name" value="S45"/>
</dbReference>
<keyword evidence="8" id="KW-1185">Reference proteome</keyword>
<comment type="cofactor">
    <cofactor evidence="5">
        <name>Ca(2+)</name>
        <dbReference type="ChEBI" id="CHEBI:29108"/>
    </cofactor>
    <text evidence="5">Binds 1 Ca(2+) ion per dimer.</text>
</comment>
<sequence length="805" mass="89153">MRMFRRSTLAACSLAAMLAAPAAAETAKSYRVAGLSAPAEIIVDRWGVPHIYASETYDAFFVQGFNAARDRLWQIDLWRKRGLGELSKDFGSSYLEQDRMARQFLYRGDMYREWLAYGSDAKKIAQRYTDGVNAFITLTEQDQALLPMEFKLLGYKPSYWLPEDVVRIRSHGLTRNLDSEIERAAVACAADLKTDLMRKTLEPDWQTRIPEGLDPCGIPPQVSANYSLGTSNVKFTKEKLAGTQRAELEPVPVPEIEPTALGSNNWAIAPDKTTTGRAILANDPHRAHGAPSLRYIAHITAPGFSVIGAGEPSLPGISIGHNGKIAFGLTIFSIDQEDLYVYDLNPADRTQYNYQGRWEAMTVVNESVPVKGQGDKPVSLSYTRHGPVLYVDEARNKAYAVRAAWLEPGMAPYFGSTDYMRAGNWDEFLAAMNRWGSPSENQVYADTEGNIGWKPGGLTPIRPNWDGLMPVPGDGRYEWLGYRDMDELPVEYNPDRKWVGSANQMNLPPGYPDAEKKIGFEWTDPSRFNRIKEVLSADRKFGLEDSMALQADMTSIQARRVTVLLKGIQSDDPTLTPALNLLTSWNNVLTADSAAGALYEVWFMKHLRPAVVRATVPKQAVDLIDQGGVQSGEPAAIIAALESPDQRFGSDPTAARNDLLLVTLKQAVSELQKKLGTDMAAWKWASLHHGYFEHPLAAVVGSEEKKLLDVGPFPKGGSGFTPNATTYRTSDFRITAGGSFKMVVDVGNWDASRAVNTPGQSGNPNSPHYRDLAPLWQQEQYFPLLYSRKAVEDAAKERIMLTPAN</sequence>
<dbReference type="Gene3D" id="2.30.120.10">
    <property type="match status" value="1"/>
</dbReference>
<dbReference type="PANTHER" id="PTHR34218">
    <property type="entry name" value="PEPTIDASE S45 PENICILLIN AMIDASE"/>
    <property type="match status" value="1"/>
</dbReference>
<evidence type="ECO:0000256" key="1">
    <source>
        <dbReference type="ARBA" id="ARBA00006586"/>
    </source>
</evidence>
<keyword evidence="2" id="KW-0378">Hydrolase</keyword>
<dbReference type="CDD" id="cd03747">
    <property type="entry name" value="Ntn_PGA_like"/>
    <property type="match status" value="1"/>
</dbReference>
<dbReference type="InterPro" id="IPR043147">
    <property type="entry name" value="Penicillin_amidase_A-knob"/>
</dbReference>
<feature type="active site" description="Nucleophile" evidence="4">
    <location>
        <position position="263"/>
    </location>
</feature>
<feature type="signal peptide" evidence="6">
    <location>
        <begin position="1"/>
        <end position="22"/>
    </location>
</feature>